<dbReference type="EMBL" id="GG702794">
    <property type="protein sequence ID" value="KOB89624.1"/>
    <property type="molecule type" value="Genomic_DNA"/>
</dbReference>
<evidence type="ECO:0000313" key="1">
    <source>
        <dbReference type="EMBL" id="KOB89624.1"/>
    </source>
</evidence>
<reference evidence="2" key="1">
    <citation type="submission" date="2006-09" db="EMBL/GenBank/DDBJ databases">
        <title>Annotation of Plasmodium falciparum Dd2.</title>
        <authorList>
            <consortium name="The Broad Institute Genome Sequencing Platform"/>
            <person name="Volkman S.K."/>
            <person name="Neafsey D.E."/>
            <person name="Dash A.P."/>
            <person name="Chitnis C.E."/>
            <person name="Hartl D.L."/>
            <person name="Young S.K."/>
            <person name="Zeng Q."/>
            <person name="Koehrsen M."/>
            <person name="Alvarado L."/>
            <person name="Berlin A."/>
            <person name="Borenstein D."/>
            <person name="Chapman S.B."/>
            <person name="Chen Z."/>
            <person name="Engels R."/>
            <person name="Freedman E."/>
            <person name="Gellesch M."/>
            <person name="Goldberg J."/>
            <person name="Griggs A."/>
            <person name="Gujja S."/>
            <person name="Heilman E.R."/>
            <person name="Heiman D.I."/>
            <person name="Howarth C."/>
            <person name="Jen D."/>
            <person name="Larson L."/>
            <person name="Mehta T."/>
            <person name="Neiman D."/>
            <person name="Park D."/>
            <person name="Pearson M."/>
            <person name="Roberts A."/>
            <person name="Saif S."/>
            <person name="Shea T."/>
            <person name="Shenoy N."/>
            <person name="Sisk P."/>
            <person name="Stolte C."/>
            <person name="Sykes S."/>
            <person name="Walk T."/>
            <person name="White J."/>
            <person name="Yandava C."/>
            <person name="Haas B."/>
            <person name="Henn M.R."/>
            <person name="Nusbaum C."/>
            <person name="Birren B."/>
        </authorList>
    </citation>
    <scope>NUCLEOTIDE SEQUENCE [LARGE SCALE GENOMIC DNA]</scope>
</reference>
<feature type="non-terminal residue" evidence="1">
    <location>
        <position position="1"/>
    </location>
</feature>
<accession>A0A0L7M9T3</accession>
<name>A0A0L7M9T3_PLAF4</name>
<dbReference type="AlphaFoldDB" id="A0A0L7M9T3"/>
<feature type="non-terminal residue" evidence="1">
    <location>
        <position position="60"/>
    </location>
</feature>
<organism evidence="1 2">
    <name type="scientific">Plasmodium falciparum (isolate Dd2)</name>
    <dbReference type="NCBI Taxonomy" id="57267"/>
    <lineage>
        <taxon>Eukaryota</taxon>
        <taxon>Sar</taxon>
        <taxon>Alveolata</taxon>
        <taxon>Apicomplexa</taxon>
        <taxon>Aconoidasida</taxon>
        <taxon>Haemosporida</taxon>
        <taxon>Plasmodiidae</taxon>
        <taxon>Plasmodium</taxon>
        <taxon>Plasmodium (Laverania)</taxon>
    </lineage>
</organism>
<proteinExistence type="predicted"/>
<evidence type="ECO:0000313" key="2">
    <source>
        <dbReference type="Proteomes" id="UP000054282"/>
    </source>
</evidence>
<dbReference type="Proteomes" id="UP000054282">
    <property type="component" value="Unassembled WGS sequence"/>
</dbReference>
<reference evidence="2" key="2">
    <citation type="submission" date="2006-09" db="EMBL/GenBank/DDBJ databases">
        <title>The genome sequence of Plasmodium falciparum Dd2.</title>
        <authorList>
            <consortium name="The Broad Institute Genome Sequencing Platform"/>
            <person name="Birren B."/>
            <person name="Lander E."/>
            <person name="Galagan J."/>
            <person name="Nusbaum C."/>
            <person name="Devon K."/>
            <person name="Henn M."/>
            <person name="Jaffe D."/>
            <person name="Butler J."/>
            <person name="Alvarez P."/>
            <person name="Gnerre S."/>
            <person name="Grabherr M."/>
            <person name="Kleber M."/>
            <person name="Mauceli E."/>
            <person name="Brockman W."/>
            <person name="MacCallum I.A."/>
            <person name="Rounsley S."/>
            <person name="Young S."/>
            <person name="LaButti K."/>
            <person name="Pushparaj V."/>
            <person name="DeCaprio D."/>
            <person name="Crawford M."/>
            <person name="Koehrsen M."/>
            <person name="Engels R."/>
            <person name="Montgomery P."/>
            <person name="Pearson M."/>
            <person name="Howarth C."/>
            <person name="Larson L."/>
            <person name="Luoma S."/>
            <person name="White J."/>
            <person name="Kodira C."/>
            <person name="Zeng Q."/>
            <person name="O'Leary S."/>
            <person name="Yandava C."/>
            <person name="Alvarado L."/>
            <person name="Wirth D."/>
            <person name="Volkman S."/>
            <person name="Hartl D."/>
        </authorList>
    </citation>
    <scope>NUCLEOTIDE SEQUENCE [LARGE SCALE GENOMIC DNA]</scope>
</reference>
<sequence length="60" mass="7275">IHMKWLRENRAKTLQNNACIANKDESFMSISFFSYVIDKWKILIHKDCNKKFILCNHPYK</sequence>
<dbReference type="KEGG" id="pfd:PFDG_05174"/>
<protein>
    <submittedName>
        <fullName evidence="1">Uncharacterized protein</fullName>
    </submittedName>
</protein>
<gene>
    <name evidence="1" type="ORF">PFDG_05174</name>
</gene>